<evidence type="ECO:0000256" key="7">
    <source>
        <dbReference type="ARBA" id="ARBA00022982"/>
    </source>
</evidence>
<comment type="caution">
    <text evidence="14">The sequence shown here is derived from an EMBL/GenBank/DDBJ whole genome shotgun (WGS) entry which is preliminary data.</text>
</comment>
<comment type="subcellular location">
    <subcellularLocation>
        <location evidence="1 12">Mitochondrion inner membrane</location>
        <topology evidence="1 12">Single-pass membrane protein</topology>
    </subcellularLocation>
</comment>
<evidence type="ECO:0000256" key="8">
    <source>
        <dbReference type="ARBA" id="ARBA00022989"/>
    </source>
</evidence>
<keyword evidence="3 12" id="KW-0813">Transport</keyword>
<evidence type="ECO:0000256" key="6">
    <source>
        <dbReference type="ARBA" id="ARBA00022792"/>
    </source>
</evidence>
<comment type="function">
    <text evidence="12">Component of the ubiquinol-cytochrome c oxidoreductase, a multisubunit transmembrane complex that is part of the mitochondrial electron transport chain which drives oxidative phosphorylation. The complex plays an important role in the uptake of multiple carbon sources present in different host niches.</text>
</comment>
<dbReference type="EMBL" id="JAADJZ010000003">
    <property type="protein sequence ID" value="KAF2876771.1"/>
    <property type="molecule type" value="Genomic_DNA"/>
</dbReference>
<name>A0A7C8IGR5_9PLEO</name>
<keyword evidence="15" id="KW-1185">Reference proteome</keyword>
<feature type="chain" id="PRO_5029007379" description="Complex III subunit 9" evidence="13">
    <location>
        <begin position="29"/>
        <end position="61"/>
    </location>
</feature>
<evidence type="ECO:0000256" key="2">
    <source>
        <dbReference type="ARBA" id="ARBA00007856"/>
    </source>
</evidence>
<comment type="subunit">
    <text evidence="12">Component of the ubiquinol-cytochrome c oxidoreductase (cytochrome b-c1 complex, complex III, CIII), a multisubunit enzyme composed of 3 respiratory subunits cytochrome b, cytochrome c1 and Rieske protein, 2 core protein subunits, and additional low-molecular weight protein subunits.</text>
</comment>
<dbReference type="InterPro" id="IPR008027">
    <property type="entry name" value="QCR9"/>
</dbReference>
<keyword evidence="9 12" id="KW-0496">Mitochondrion</keyword>
<evidence type="ECO:0000256" key="4">
    <source>
        <dbReference type="ARBA" id="ARBA00022660"/>
    </source>
</evidence>
<dbReference type="Proteomes" id="UP000481861">
    <property type="component" value="Unassembled WGS sequence"/>
</dbReference>
<dbReference type="Pfam" id="PF05365">
    <property type="entry name" value="UCR_UQCRX_QCR9"/>
    <property type="match status" value="1"/>
</dbReference>
<keyword evidence="4 12" id="KW-0679">Respiratory chain</keyword>
<dbReference type="AlphaFoldDB" id="A0A7C8IGR5"/>
<keyword evidence="7 12" id="KW-0249">Electron transport</keyword>
<protein>
    <recommendedName>
        <fullName evidence="11 12">Complex III subunit 9</fullName>
    </recommendedName>
</protein>
<gene>
    <name evidence="14" type="ORF">BDV95DRAFT_602730</name>
</gene>
<evidence type="ECO:0000313" key="15">
    <source>
        <dbReference type="Proteomes" id="UP000481861"/>
    </source>
</evidence>
<evidence type="ECO:0000256" key="5">
    <source>
        <dbReference type="ARBA" id="ARBA00022692"/>
    </source>
</evidence>
<dbReference type="GO" id="GO:0005743">
    <property type="term" value="C:mitochondrial inner membrane"/>
    <property type="evidence" value="ECO:0007669"/>
    <property type="project" value="UniProtKB-SubCell"/>
</dbReference>
<comment type="similarity">
    <text evidence="2 12">Belongs to the UQCR10/QCR9 family.</text>
</comment>
<dbReference type="GO" id="GO:0006122">
    <property type="term" value="P:mitochondrial electron transport, ubiquinol to cytochrome c"/>
    <property type="evidence" value="ECO:0007669"/>
    <property type="project" value="UniProtKB-UniRule"/>
</dbReference>
<evidence type="ECO:0000256" key="11">
    <source>
        <dbReference type="ARBA" id="ARBA00044247"/>
    </source>
</evidence>
<dbReference type="FunFam" id="1.20.5.260:FF:000001">
    <property type="entry name" value="Cytochrome b-c1 complex subunit 9"/>
    <property type="match status" value="1"/>
</dbReference>
<keyword evidence="10" id="KW-0472">Membrane</keyword>
<evidence type="ECO:0000313" key="14">
    <source>
        <dbReference type="EMBL" id="KAF2876771.1"/>
    </source>
</evidence>
<evidence type="ECO:0000256" key="3">
    <source>
        <dbReference type="ARBA" id="ARBA00022448"/>
    </source>
</evidence>
<evidence type="ECO:0000256" key="12">
    <source>
        <dbReference type="RuleBase" id="RU368056"/>
    </source>
</evidence>
<keyword evidence="8" id="KW-1133">Transmembrane helix</keyword>
<feature type="signal peptide" evidence="13">
    <location>
        <begin position="1"/>
        <end position="28"/>
    </location>
</feature>
<keyword evidence="5" id="KW-0812">Transmembrane</keyword>
<keyword evidence="6 12" id="KW-0999">Mitochondrion inner membrane</keyword>
<evidence type="ECO:0000256" key="13">
    <source>
        <dbReference type="SAM" id="SignalP"/>
    </source>
</evidence>
<evidence type="ECO:0000256" key="10">
    <source>
        <dbReference type="ARBA" id="ARBA00023136"/>
    </source>
</evidence>
<evidence type="ECO:0000256" key="9">
    <source>
        <dbReference type="ARBA" id="ARBA00023128"/>
    </source>
</evidence>
<evidence type="ECO:0000256" key="1">
    <source>
        <dbReference type="ARBA" id="ARBA00004434"/>
    </source>
</evidence>
<keyword evidence="13" id="KW-0732">Signal</keyword>
<dbReference type="OrthoDB" id="44067at2759"/>
<dbReference type="Gene3D" id="1.20.5.260">
    <property type="entry name" value="Cytochrome b-c1 complex subunit 9"/>
    <property type="match status" value="1"/>
</dbReference>
<dbReference type="GO" id="GO:0045275">
    <property type="term" value="C:respiratory chain complex III"/>
    <property type="evidence" value="ECO:0007669"/>
    <property type="project" value="UniProtKB-UniRule"/>
</dbReference>
<organism evidence="14 15">
    <name type="scientific">Massariosphaeria phaeospora</name>
    <dbReference type="NCBI Taxonomy" id="100035"/>
    <lineage>
        <taxon>Eukaryota</taxon>
        <taxon>Fungi</taxon>
        <taxon>Dikarya</taxon>
        <taxon>Ascomycota</taxon>
        <taxon>Pezizomycotina</taxon>
        <taxon>Dothideomycetes</taxon>
        <taxon>Pleosporomycetidae</taxon>
        <taxon>Pleosporales</taxon>
        <taxon>Pleosporales incertae sedis</taxon>
        <taxon>Massariosphaeria</taxon>
    </lineage>
</organism>
<accession>A0A7C8IGR5</accession>
<sequence length="61" mass="7008">MPGRSIFLRSNTSMLATVFVSAFGLQLAFETGSDRLWNRLNKGRQWKDIKARYLEQAADDE</sequence>
<proteinExistence type="inferred from homology"/>
<dbReference type="SUPFAM" id="SSF81514">
    <property type="entry name" value="Subunit X (non-heme 7 kDa protein) of cytochrome bc1 complex (Ubiquinol-cytochrome c reductase)"/>
    <property type="match status" value="1"/>
</dbReference>
<reference evidence="14 15" key="1">
    <citation type="submission" date="2020-01" db="EMBL/GenBank/DDBJ databases">
        <authorList>
            <consortium name="DOE Joint Genome Institute"/>
            <person name="Haridas S."/>
            <person name="Albert R."/>
            <person name="Binder M."/>
            <person name="Bloem J."/>
            <person name="Labutti K."/>
            <person name="Salamov A."/>
            <person name="Andreopoulos B."/>
            <person name="Baker S.E."/>
            <person name="Barry K."/>
            <person name="Bills G."/>
            <person name="Bluhm B.H."/>
            <person name="Cannon C."/>
            <person name="Castanera R."/>
            <person name="Culley D.E."/>
            <person name="Daum C."/>
            <person name="Ezra D."/>
            <person name="Gonzalez J.B."/>
            <person name="Henrissat B."/>
            <person name="Kuo A."/>
            <person name="Liang C."/>
            <person name="Lipzen A."/>
            <person name="Lutzoni F."/>
            <person name="Magnuson J."/>
            <person name="Mondo S."/>
            <person name="Nolan M."/>
            <person name="Ohm R."/>
            <person name="Pangilinan J."/>
            <person name="Park H.-J.H."/>
            <person name="Ramirez L."/>
            <person name="Alfaro M."/>
            <person name="Sun H."/>
            <person name="Tritt A."/>
            <person name="Yoshinaga Y."/>
            <person name="Zwiers L.-H.L."/>
            <person name="Turgeon B.G."/>
            <person name="Goodwin S.B."/>
            <person name="Spatafora J.W."/>
            <person name="Crous P.W."/>
            <person name="Grigoriev I.V."/>
        </authorList>
    </citation>
    <scope>NUCLEOTIDE SEQUENCE [LARGE SCALE GENOMIC DNA]</scope>
    <source>
        <strain evidence="14 15">CBS 611.86</strain>
    </source>
</reference>
<dbReference type="InterPro" id="IPR036656">
    <property type="entry name" value="QCR9_sf"/>
</dbReference>